<reference evidence="3" key="1">
    <citation type="submission" date="2013-09" db="EMBL/GenBank/DDBJ databases">
        <title>Corchorus olitorius genome sequencing.</title>
        <authorList>
            <person name="Alam M."/>
            <person name="Haque M.S."/>
            <person name="Islam M.S."/>
            <person name="Emdad E.M."/>
            <person name="Islam M.M."/>
            <person name="Ahmed B."/>
            <person name="Halim A."/>
            <person name="Hossen Q.M.M."/>
            <person name="Hossain M.Z."/>
            <person name="Ahmed R."/>
            <person name="Khan M.M."/>
            <person name="Islam R."/>
            <person name="Rashid M.M."/>
            <person name="Khan S.A."/>
            <person name="Rahman M.S."/>
            <person name="Alam M."/>
            <person name="Yahiya A.S."/>
            <person name="Khan M.S."/>
            <person name="Azam M.S."/>
            <person name="Haque T."/>
            <person name="Lashkar M.Z.H."/>
            <person name="Akhand A.I."/>
            <person name="Morshed G."/>
            <person name="Roy S."/>
            <person name="Uddin K.S."/>
            <person name="Rabeya T."/>
            <person name="Hossain A.S."/>
            <person name="Chowdhury A."/>
            <person name="Snigdha A.R."/>
            <person name="Mortoza M.S."/>
            <person name="Matin S.A."/>
            <person name="Hoque S.M.E."/>
            <person name="Islam M.K."/>
            <person name="Roy D.K."/>
            <person name="Haider R."/>
            <person name="Moosa M.M."/>
            <person name="Elias S.M."/>
            <person name="Hasan A.M."/>
            <person name="Jahan S."/>
            <person name="Shafiuddin M."/>
            <person name="Mahmood N."/>
            <person name="Shommy N.S."/>
        </authorList>
    </citation>
    <scope>NUCLEOTIDE SEQUENCE [LARGE SCALE GENOMIC DNA]</scope>
    <source>
        <strain evidence="3">cv. O-4</strain>
    </source>
</reference>
<dbReference type="EMBL" id="AWUE01024173">
    <property type="protein sequence ID" value="OMO51427.1"/>
    <property type="molecule type" value="Genomic_DNA"/>
</dbReference>
<feature type="compositionally biased region" description="Basic residues" evidence="1">
    <location>
        <begin position="40"/>
        <end position="51"/>
    </location>
</feature>
<gene>
    <name evidence="2" type="ORF">COLO4_37673</name>
</gene>
<sequence>MDKGKRSVQKGNQKKKAPKKNEKLISKNKGKEKGVEISSKLKKGSGRIRKKQDHELLKESPCEEVPFNHFRNTIHRMRYDDISEFNLFPAKTFD</sequence>
<evidence type="ECO:0000256" key="1">
    <source>
        <dbReference type="SAM" id="MobiDB-lite"/>
    </source>
</evidence>
<name>A0A1R3G064_9ROSI</name>
<proteinExistence type="predicted"/>
<comment type="caution">
    <text evidence="2">The sequence shown here is derived from an EMBL/GenBank/DDBJ whole genome shotgun (WGS) entry which is preliminary data.</text>
</comment>
<organism evidence="2 3">
    <name type="scientific">Corchorus olitorius</name>
    <dbReference type="NCBI Taxonomy" id="93759"/>
    <lineage>
        <taxon>Eukaryota</taxon>
        <taxon>Viridiplantae</taxon>
        <taxon>Streptophyta</taxon>
        <taxon>Embryophyta</taxon>
        <taxon>Tracheophyta</taxon>
        <taxon>Spermatophyta</taxon>
        <taxon>Magnoliopsida</taxon>
        <taxon>eudicotyledons</taxon>
        <taxon>Gunneridae</taxon>
        <taxon>Pentapetalae</taxon>
        <taxon>rosids</taxon>
        <taxon>malvids</taxon>
        <taxon>Malvales</taxon>
        <taxon>Malvaceae</taxon>
        <taxon>Grewioideae</taxon>
        <taxon>Apeibeae</taxon>
        <taxon>Corchorus</taxon>
    </lineage>
</organism>
<feature type="region of interest" description="Disordered" evidence="1">
    <location>
        <begin position="1"/>
        <end position="54"/>
    </location>
</feature>
<protein>
    <submittedName>
        <fullName evidence="2">Uncharacterized protein</fullName>
    </submittedName>
</protein>
<evidence type="ECO:0000313" key="2">
    <source>
        <dbReference type="EMBL" id="OMO51427.1"/>
    </source>
</evidence>
<dbReference type="Proteomes" id="UP000187203">
    <property type="component" value="Unassembled WGS sequence"/>
</dbReference>
<accession>A0A1R3G064</accession>
<evidence type="ECO:0000313" key="3">
    <source>
        <dbReference type="Proteomes" id="UP000187203"/>
    </source>
</evidence>
<dbReference type="AlphaFoldDB" id="A0A1R3G064"/>
<keyword evidence="3" id="KW-1185">Reference proteome</keyword>
<feature type="compositionally biased region" description="Basic and acidic residues" evidence="1">
    <location>
        <begin position="19"/>
        <end position="35"/>
    </location>
</feature>
<feature type="compositionally biased region" description="Basic residues" evidence="1">
    <location>
        <begin position="1"/>
        <end position="18"/>
    </location>
</feature>